<reference evidence="2" key="1">
    <citation type="submission" date="2022-04" db="EMBL/GenBank/DDBJ databases">
        <authorList>
            <person name="Hwangbo M."/>
            <person name="Wang B."/>
            <person name="Yang S.-H."/>
            <person name="Gill J.J."/>
            <person name="Chu K.-H."/>
            <person name="Young R."/>
        </authorList>
    </citation>
    <scope>NUCLEOTIDE SEQUENCE</scope>
</reference>
<dbReference type="Proteomes" id="UP001057085">
    <property type="component" value="Segment"/>
</dbReference>
<feature type="region of interest" description="Disordered" evidence="1">
    <location>
        <begin position="141"/>
        <end position="293"/>
    </location>
</feature>
<dbReference type="EMBL" id="ON191532">
    <property type="protein sequence ID" value="URG17523.1"/>
    <property type="molecule type" value="Genomic_DNA"/>
</dbReference>
<feature type="compositionally biased region" description="Basic and acidic residues" evidence="1">
    <location>
        <begin position="160"/>
        <end position="183"/>
    </location>
</feature>
<keyword evidence="3" id="KW-1185">Reference proteome</keyword>
<evidence type="ECO:0008006" key="4">
    <source>
        <dbReference type="Google" id="ProtNLM"/>
    </source>
</evidence>
<proteinExistence type="predicted"/>
<evidence type="ECO:0000313" key="2">
    <source>
        <dbReference type="EMBL" id="URG17523.1"/>
    </source>
</evidence>
<protein>
    <recommendedName>
        <fullName evidence="4">Immunity repressor</fullName>
    </recommendedName>
</protein>
<evidence type="ECO:0000256" key="1">
    <source>
        <dbReference type="SAM" id="MobiDB-lite"/>
    </source>
</evidence>
<dbReference type="Gene3D" id="1.10.260.40">
    <property type="entry name" value="lambda repressor-like DNA-binding domains"/>
    <property type="match status" value="1"/>
</dbReference>
<name>A0A9E7IGT4_9CAUD</name>
<dbReference type="GO" id="GO:0003677">
    <property type="term" value="F:DNA binding"/>
    <property type="evidence" value="ECO:0007669"/>
    <property type="project" value="InterPro"/>
</dbReference>
<feature type="compositionally biased region" description="Basic and acidic residues" evidence="1">
    <location>
        <begin position="264"/>
        <end position="286"/>
    </location>
</feature>
<accession>A0A9E7IGT4</accession>
<gene>
    <name evidence="2" type="ORF">Mbo4_033</name>
</gene>
<evidence type="ECO:0000313" key="3">
    <source>
        <dbReference type="Proteomes" id="UP001057085"/>
    </source>
</evidence>
<sequence>MVSTTAATPVTTRLGDRATRIDGLNMQQPRHPLAALMDRVRELNGWTDPDIVQRASQQGYRLSKSNISRVRNSDVVSVTASTIQGLAAGLGIPEWEVATAALASMGIETPDDGPLSLETAIRMDTSISSASRSMLLSILRTVRENDAGPPRRQGPRGIKGLREHLGLENVDDKEQESRTEESSTKQLGAGGGKEGSGAPMKPNQFGSAARATGVGARNVQRDALTSDDQGSEPDADSYVSADPATLPDLVLPPESQSDYALARRAGETEERRRRRLEGEPWDHADPDGPEDGA</sequence>
<organism evidence="2 3">
    <name type="scientific">Rhodococcus phage Mbo4</name>
    <dbReference type="NCBI Taxonomy" id="2936912"/>
    <lineage>
        <taxon>Viruses</taxon>
        <taxon>Duplodnaviria</taxon>
        <taxon>Heunggongvirae</taxon>
        <taxon>Uroviricota</taxon>
        <taxon>Caudoviricetes</taxon>
        <taxon>Mboquatrovirus</taxon>
        <taxon>Mboquatrovirus Mbo4</taxon>
    </lineage>
</organism>
<dbReference type="InterPro" id="IPR010982">
    <property type="entry name" value="Lambda_DNA-bd_dom_sf"/>
</dbReference>